<accession>A0A8S9FEX3</accession>
<reference evidence="3" key="1">
    <citation type="submission" date="2019-12" db="EMBL/GenBank/DDBJ databases">
        <title>Genome sequencing and annotation of Brassica cretica.</title>
        <authorList>
            <person name="Studholme D.J."/>
            <person name="Sarris P.F."/>
        </authorList>
    </citation>
    <scope>NUCLEOTIDE SEQUENCE</scope>
    <source>
        <strain evidence="3">PFS-102/07</strain>
        <tissue evidence="3">Leaf</tissue>
    </source>
</reference>
<dbReference type="EMBL" id="QGKY02002305">
    <property type="protein sequence ID" value="KAF2531026.1"/>
    <property type="molecule type" value="Genomic_DNA"/>
</dbReference>
<comment type="caution">
    <text evidence="3">The sequence shown here is derived from an EMBL/GenBank/DDBJ whole genome shotgun (WGS) entry which is preliminary data.</text>
</comment>
<evidence type="ECO:0000313" key="3">
    <source>
        <dbReference type="EMBL" id="KAF2531026.1"/>
    </source>
</evidence>
<protein>
    <submittedName>
        <fullName evidence="3">Uncharacterized protein</fullName>
    </submittedName>
</protein>
<keyword evidence="1" id="KW-0677">Repeat</keyword>
<evidence type="ECO:0000256" key="2">
    <source>
        <dbReference type="SAM" id="MobiDB-lite"/>
    </source>
</evidence>
<evidence type="ECO:0000256" key="1">
    <source>
        <dbReference type="ARBA" id="ARBA00022737"/>
    </source>
</evidence>
<dbReference type="InterPro" id="IPR049590">
    <property type="entry name" value="PSMD4_RAZUL-like"/>
</dbReference>
<gene>
    <name evidence="3" type="ORF">F2Q70_00033636</name>
</gene>
<name>A0A8S9FEX3_BRACR</name>
<feature type="region of interest" description="Disordered" evidence="2">
    <location>
        <begin position="28"/>
        <end position="78"/>
    </location>
</feature>
<proteinExistence type="predicted"/>
<sequence>MSMSGEESNEAMGAGNLLGDQAFISSVLSSLPGVDPNDPAVQALLASLPDESKRNEEEESSSKGVPDPSSDVHDPRAAPTRDLFLVCDSIRQLASDDQGVPDQATKDVRDLIEATRSIPARVPFVSSSRLNSFGGPIQQSSKVKR</sequence>
<dbReference type="AlphaFoldDB" id="A0A8S9FEX3"/>
<organism evidence="3">
    <name type="scientific">Brassica cretica</name>
    <name type="common">Mustard</name>
    <dbReference type="NCBI Taxonomy" id="69181"/>
    <lineage>
        <taxon>Eukaryota</taxon>
        <taxon>Viridiplantae</taxon>
        <taxon>Streptophyta</taxon>
        <taxon>Embryophyta</taxon>
        <taxon>Tracheophyta</taxon>
        <taxon>Spermatophyta</taxon>
        <taxon>Magnoliopsida</taxon>
        <taxon>eudicotyledons</taxon>
        <taxon>Gunneridae</taxon>
        <taxon>Pentapetalae</taxon>
        <taxon>rosids</taxon>
        <taxon>malvids</taxon>
        <taxon>Brassicales</taxon>
        <taxon>Brassicaceae</taxon>
        <taxon>Brassiceae</taxon>
        <taxon>Brassica</taxon>
    </lineage>
</organism>
<dbReference type="CDD" id="cd22297">
    <property type="entry name" value="PSMD4_RAZUL"/>
    <property type="match status" value="1"/>
</dbReference>